<evidence type="ECO:0000256" key="2">
    <source>
        <dbReference type="ARBA" id="ARBA00008711"/>
    </source>
</evidence>
<dbReference type="PANTHER" id="PTHR10815">
    <property type="entry name" value="METHYLATED-DNA--PROTEIN-CYSTEINE METHYLTRANSFERASE"/>
    <property type="match status" value="1"/>
</dbReference>
<dbReference type="GO" id="GO:0005737">
    <property type="term" value="C:cytoplasm"/>
    <property type="evidence" value="ECO:0007669"/>
    <property type="project" value="UniProtKB-SubCell"/>
</dbReference>
<keyword evidence="6 9" id="KW-0227">DNA damage</keyword>
<dbReference type="NCBIfam" id="TIGR00589">
    <property type="entry name" value="ogt"/>
    <property type="match status" value="1"/>
</dbReference>
<dbReference type="Gene3D" id="1.10.10.10">
    <property type="entry name" value="Winged helix-like DNA-binding domain superfamily/Winged helix DNA-binding domain"/>
    <property type="match status" value="1"/>
</dbReference>
<dbReference type="STRING" id="1045775.SAMN05216378_1553"/>
<evidence type="ECO:0000256" key="4">
    <source>
        <dbReference type="ARBA" id="ARBA00022603"/>
    </source>
</evidence>
<comment type="subcellular location">
    <subcellularLocation>
        <location evidence="9">Cytoplasm</location>
    </subcellularLocation>
</comment>
<dbReference type="CDD" id="cd06445">
    <property type="entry name" value="ATase"/>
    <property type="match status" value="1"/>
</dbReference>
<evidence type="ECO:0000256" key="8">
    <source>
        <dbReference type="ARBA" id="ARBA00049348"/>
    </source>
</evidence>
<sequence>MSIKQMTQVYWDTLVHPVLDNRPIYLVTTDCGLVQVTLPHESSLENVQAWVMKKVPNAFLMQEPAKVAPYKLQLQEYLDGKRKEFTFTLDFRGTPFQNSVWQALFNIPYGEMRSYAEIAESVGKPKAVRAVGTANGMNPIPIVVPCHRVIGKNNTLTGFRGGLQMKEELLHLEGVQSFKNKGHAKYRF</sequence>
<comment type="catalytic activity">
    <reaction evidence="8 9">
        <text>a 6-O-methyl-2'-deoxyguanosine in DNA + L-cysteinyl-[protein] = S-methyl-L-cysteinyl-[protein] + a 2'-deoxyguanosine in DNA</text>
        <dbReference type="Rhea" id="RHEA:24000"/>
        <dbReference type="Rhea" id="RHEA-COMP:10131"/>
        <dbReference type="Rhea" id="RHEA-COMP:10132"/>
        <dbReference type="Rhea" id="RHEA-COMP:11367"/>
        <dbReference type="Rhea" id="RHEA-COMP:11368"/>
        <dbReference type="ChEBI" id="CHEBI:29950"/>
        <dbReference type="ChEBI" id="CHEBI:82612"/>
        <dbReference type="ChEBI" id="CHEBI:85445"/>
        <dbReference type="ChEBI" id="CHEBI:85448"/>
        <dbReference type="EC" id="2.1.1.63"/>
    </reaction>
</comment>
<keyword evidence="12" id="KW-1185">Reference proteome</keyword>
<evidence type="ECO:0000313" key="12">
    <source>
        <dbReference type="Proteomes" id="UP000198855"/>
    </source>
</evidence>
<dbReference type="RefSeq" id="WP_091182980.1">
    <property type="nucleotide sequence ID" value="NZ_FOMT01000001.1"/>
</dbReference>
<comment type="catalytic activity">
    <reaction evidence="1 9">
        <text>a 4-O-methyl-thymidine in DNA + L-cysteinyl-[protein] = a thymidine in DNA + S-methyl-L-cysteinyl-[protein]</text>
        <dbReference type="Rhea" id="RHEA:53428"/>
        <dbReference type="Rhea" id="RHEA-COMP:10131"/>
        <dbReference type="Rhea" id="RHEA-COMP:10132"/>
        <dbReference type="Rhea" id="RHEA-COMP:13555"/>
        <dbReference type="Rhea" id="RHEA-COMP:13556"/>
        <dbReference type="ChEBI" id="CHEBI:29950"/>
        <dbReference type="ChEBI" id="CHEBI:82612"/>
        <dbReference type="ChEBI" id="CHEBI:137386"/>
        <dbReference type="ChEBI" id="CHEBI:137387"/>
        <dbReference type="EC" id="2.1.1.63"/>
    </reaction>
</comment>
<dbReference type="Pfam" id="PF01035">
    <property type="entry name" value="DNA_binding_1"/>
    <property type="match status" value="1"/>
</dbReference>
<dbReference type="PANTHER" id="PTHR10815:SF12">
    <property type="entry name" value="METHYLATED-DNA--PROTEIN-CYSTEINE METHYLTRANSFERASE, INDUCIBLE"/>
    <property type="match status" value="1"/>
</dbReference>
<dbReference type="GO" id="GO:0032259">
    <property type="term" value="P:methylation"/>
    <property type="evidence" value="ECO:0007669"/>
    <property type="project" value="UniProtKB-KW"/>
</dbReference>
<dbReference type="InterPro" id="IPR036388">
    <property type="entry name" value="WH-like_DNA-bd_sf"/>
</dbReference>
<feature type="active site" description="Nucleophile; methyl group acceptor" evidence="9">
    <location>
        <position position="146"/>
    </location>
</feature>
<dbReference type="EC" id="2.1.1.63" evidence="9"/>
<comment type="miscellaneous">
    <text evidence="9">This enzyme catalyzes only one turnover and therefore is not strictly catalytic. According to one definition, an enzyme is a biocatalyst that acts repeatedly and over many reaction cycles.</text>
</comment>
<feature type="domain" description="Methylated-DNA-[protein]-cysteine S-methyltransferase DNA binding" evidence="10">
    <location>
        <begin position="95"/>
        <end position="175"/>
    </location>
</feature>
<comment type="similarity">
    <text evidence="2 9">Belongs to the MGMT family.</text>
</comment>
<dbReference type="SUPFAM" id="SSF53155">
    <property type="entry name" value="Methylated DNA-protein cysteine methyltransferase domain"/>
    <property type="match status" value="1"/>
</dbReference>
<evidence type="ECO:0000256" key="9">
    <source>
        <dbReference type="HAMAP-Rule" id="MF_00772"/>
    </source>
</evidence>
<dbReference type="Gene3D" id="3.30.160.70">
    <property type="entry name" value="Methylated DNA-protein cysteine methyltransferase domain"/>
    <property type="match status" value="1"/>
</dbReference>
<dbReference type="HAMAP" id="MF_00772">
    <property type="entry name" value="OGT"/>
    <property type="match status" value="1"/>
</dbReference>
<reference evidence="12" key="1">
    <citation type="submission" date="2016-10" db="EMBL/GenBank/DDBJ databases">
        <authorList>
            <person name="Varghese N."/>
            <person name="Submissions S."/>
        </authorList>
    </citation>
    <scope>NUCLEOTIDE SEQUENCE [LARGE SCALE GENOMIC DNA]</scope>
    <source>
        <strain evidence="12">CGMCC 1.10784</strain>
    </source>
</reference>
<dbReference type="GO" id="GO:0003908">
    <property type="term" value="F:methylated-DNA-[protein]-cysteine S-methyltransferase activity"/>
    <property type="evidence" value="ECO:0007669"/>
    <property type="project" value="UniProtKB-UniRule"/>
</dbReference>
<evidence type="ECO:0000256" key="1">
    <source>
        <dbReference type="ARBA" id="ARBA00001286"/>
    </source>
</evidence>
<dbReference type="InterPro" id="IPR014048">
    <property type="entry name" value="MethylDNA_cys_MeTrfase_DNA-bd"/>
</dbReference>
<keyword evidence="4 9" id="KW-0489">Methyltransferase</keyword>
<keyword evidence="5 9" id="KW-0808">Transferase</keyword>
<dbReference type="InterPro" id="IPR036217">
    <property type="entry name" value="MethylDNA_cys_MeTrfase_DNAb"/>
</dbReference>
<dbReference type="SUPFAM" id="SSF46767">
    <property type="entry name" value="Methylated DNA-protein cysteine methyltransferase, C-terminal domain"/>
    <property type="match status" value="1"/>
</dbReference>
<dbReference type="InterPro" id="IPR036631">
    <property type="entry name" value="MGMT_N_sf"/>
</dbReference>
<keyword evidence="3 9" id="KW-0963">Cytoplasm</keyword>
<dbReference type="InterPro" id="IPR023546">
    <property type="entry name" value="MGMT"/>
</dbReference>
<dbReference type="InterPro" id="IPR001497">
    <property type="entry name" value="MethylDNA_cys_MeTrfase_AS"/>
</dbReference>
<evidence type="ECO:0000256" key="7">
    <source>
        <dbReference type="ARBA" id="ARBA00023204"/>
    </source>
</evidence>
<evidence type="ECO:0000256" key="3">
    <source>
        <dbReference type="ARBA" id="ARBA00022490"/>
    </source>
</evidence>
<proteinExistence type="inferred from homology"/>
<keyword evidence="7 9" id="KW-0234">DNA repair</keyword>
<dbReference type="OrthoDB" id="9802228at2"/>
<evidence type="ECO:0000259" key="10">
    <source>
        <dbReference type="Pfam" id="PF01035"/>
    </source>
</evidence>
<dbReference type="Proteomes" id="UP000198855">
    <property type="component" value="Unassembled WGS sequence"/>
</dbReference>
<dbReference type="PROSITE" id="PS00374">
    <property type="entry name" value="MGMT"/>
    <property type="match status" value="1"/>
</dbReference>
<protein>
    <recommendedName>
        <fullName evidence="9">Methylated-DNA--protein-cysteine methyltransferase</fullName>
        <ecNumber evidence="9">2.1.1.63</ecNumber>
    </recommendedName>
    <alternativeName>
        <fullName evidence="9">6-O-methylguanine-DNA methyltransferase</fullName>
        <shortName evidence="9">MGMT</shortName>
    </alternativeName>
    <alternativeName>
        <fullName evidence="9">O-6-methylguanine-DNA-alkyltransferase</fullName>
    </alternativeName>
</protein>
<accession>A0A1I1VKJ3</accession>
<comment type="function">
    <text evidence="9">Involved in the cellular defense against the biological effects of O6-methylguanine (O6-MeG) and O4-methylthymine (O4-MeT) in DNA. Repairs the methylated nucleobase in DNA by stoichiometrically transferring the methyl group to a cysteine residue in the enzyme. This is a suicide reaction: the enzyme is irreversibly inactivated.</text>
</comment>
<organism evidence="11 12">
    <name type="scientific">Paenibacillus catalpae</name>
    <dbReference type="NCBI Taxonomy" id="1045775"/>
    <lineage>
        <taxon>Bacteria</taxon>
        <taxon>Bacillati</taxon>
        <taxon>Bacillota</taxon>
        <taxon>Bacilli</taxon>
        <taxon>Bacillales</taxon>
        <taxon>Paenibacillaceae</taxon>
        <taxon>Paenibacillus</taxon>
    </lineage>
</organism>
<dbReference type="AlphaFoldDB" id="A0A1I1VKJ3"/>
<evidence type="ECO:0000313" key="11">
    <source>
        <dbReference type="EMBL" id="SFD81603.1"/>
    </source>
</evidence>
<evidence type="ECO:0000256" key="6">
    <source>
        <dbReference type="ARBA" id="ARBA00022763"/>
    </source>
</evidence>
<gene>
    <name evidence="11" type="ORF">SAMN05216378_1553</name>
</gene>
<evidence type="ECO:0000256" key="5">
    <source>
        <dbReference type="ARBA" id="ARBA00022679"/>
    </source>
</evidence>
<dbReference type="FunFam" id="1.10.10.10:FF:000214">
    <property type="entry name" value="Methylated-DNA--protein-cysteine methyltransferase"/>
    <property type="match status" value="1"/>
</dbReference>
<dbReference type="EMBL" id="FOMT01000001">
    <property type="protein sequence ID" value="SFD81603.1"/>
    <property type="molecule type" value="Genomic_DNA"/>
</dbReference>
<dbReference type="GO" id="GO:0006307">
    <property type="term" value="P:DNA alkylation repair"/>
    <property type="evidence" value="ECO:0007669"/>
    <property type="project" value="UniProtKB-UniRule"/>
</dbReference>
<name>A0A1I1VKJ3_9BACL</name>